<dbReference type="InterPro" id="IPR042098">
    <property type="entry name" value="TauD-like_sf"/>
</dbReference>
<dbReference type="Proteomes" id="UP001497522">
    <property type="component" value="Chromosome 3"/>
</dbReference>
<dbReference type="Pfam" id="PF02668">
    <property type="entry name" value="TauD"/>
    <property type="match status" value="1"/>
</dbReference>
<dbReference type="EMBL" id="OZ023704">
    <property type="protein sequence ID" value="CAK9872743.1"/>
    <property type="molecule type" value="Genomic_DNA"/>
</dbReference>
<dbReference type="Gene3D" id="3.60.130.10">
    <property type="entry name" value="Clavaminate synthase-like"/>
    <property type="match status" value="1"/>
</dbReference>
<gene>
    <name evidence="3" type="ORF">CSSPJE1EN2_LOCUS15313</name>
</gene>
<keyword evidence="4" id="KW-1185">Reference proteome</keyword>
<sequence length="342" mass="37631">MERKMVRSPGGGFFVETTVPEQREQANGVLFPRLLQPGGGGGGGGGAAASDLNSLVGAIKKHKSWLEQQLKLSGAVLLRGFGVHTAEDFNAVVEAFDYPELPYIGGAAPRYKVVGRIYTTNDSPPDQTVTFHHEMAQVPEYPGKLFFFCETEAAEGGETPIVLSHVVYERMLKEWPEFVAQLQDKGLLYTRNLADGDDLTSAIGRGWQSTFLTEDRVEAEKRAAKLGAQLEWLADGGVKMITGPMPAIKEDELRQRPVWFNSMVSAYTAWKDSRNDPEKACSFGDGTPLPRNAVQACLQILHQEKAAIPWRHGDILLVDNTAVQHSRNTFVPPRRVLASLVK</sequence>
<evidence type="ECO:0000313" key="4">
    <source>
        <dbReference type="Proteomes" id="UP001497522"/>
    </source>
</evidence>
<feature type="domain" description="TauD/TfdA-like" evidence="2">
    <location>
        <begin position="50"/>
        <end position="337"/>
    </location>
</feature>
<dbReference type="SUPFAM" id="SSF51197">
    <property type="entry name" value="Clavaminate synthase-like"/>
    <property type="match status" value="1"/>
</dbReference>
<dbReference type="InterPro" id="IPR050411">
    <property type="entry name" value="AlphaKG_dependent_hydroxylases"/>
</dbReference>
<dbReference type="PANTHER" id="PTHR10696:SF21">
    <property type="entry name" value="TAUD_TFDA-LIKE DOMAIN-CONTAINING PROTEIN"/>
    <property type="match status" value="1"/>
</dbReference>
<evidence type="ECO:0000313" key="3">
    <source>
        <dbReference type="EMBL" id="CAK9872743.1"/>
    </source>
</evidence>
<name>A0ABP1BBV6_9BRYO</name>
<dbReference type="PANTHER" id="PTHR10696">
    <property type="entry name" value="GAMMA-BUTYROBETAINE HYDROXYLASE-RELATED"/>
    <property type="match status" value="1"/>
</dbReference>
<evidence type="ECO:0000259" key="2">
    <source>
        <dbReference type="Pfam" id="PF02668"/>
    </source>
</evidence>
<reference evidence="3" key="1">
    <citation type="submission" date="2024-03" db="EMBL/GenBank/DDBJ databases">
        <authorList>
            <consortium name="ELIXIR-Norway"/>
            <consortium name="Elixir Norway"/>
        </authorList>
    </citation>
    <scope>NUCLEOTIDE SEQUENCE</scope>
</reference>
<organism evidence="3 4">
    <name type="scientific">Sphagnum jensenii</name>
    <dbReference type="NCBI Taxonomy" id="128206"/>
    <lineage>
        <taxon>Eukaryota</taxon>
        <taxon>Viridiplantae</taxon>
        <taxon>Streptophyta</taxon>
        <taxon>Embryophyta</taxon>
        <taxon>Bryophyta</taxon>
        <taxon>Sphagnophytina</taxon>
        <taxon>Sphagnopsida</taxon>
        <taxon>Sphagnales</taxon>
        <taxon>Sphagnaceae</taxon>
        <taxon>Sphagnum</taxon>
    </lineage>
</organism>
<protein>
    <recommendedName>
        <fullName evidence="2">TauD/TfdA-like domain-containing protein</fullName>
    </recommendedName>
</protein>
<dbReference type="InterPro" id="IPR003819">
    <property type="entry name" value="TauD/TfdA-like"/>
</dbReference>
<evidence type="ECO:0000256" key="1">
    <source>
        <dbReference type="ARBA" id="ARBA00023002"/>
    </source>
</evidence>
<keyword evidence="1" id="KW-0560">Oxidoreductase</keyword>
<proteinExistence type="predicted"/>
<accession>A0ABP1BBV6</accession>